<dbReference type="PATRIC" id="fig|1434109.4.peg.1733"/>
<organism evidence="1 2">
    <name type="scientific">Methanosarcina barkeri str. Wiesmoor</name>
    <dbReference type="NCBI Taxonomy" id="1434109"/>
    <lineage>
        <taxon>Archaea</taxon>
        <taxon>Methanobacteriati</taxon>
        <taxon>Methanobacteriota</taxon>
        <taxon>Stenosarchaea group</taxon>
        <taxon>Methanomicrobia</taxon>
        <taxon>Methanosarcinales</taxon>
        <taxon>Methanosarcinaceae</taxon>
        <taxon>Methanosarcina</taxon>
    </lineage>
</organism>
<dbReference type="AlphaFoldDB" id="A0A0E3QKH6"/>
<evidence type="ECO:0000313" key="2">
    <source>
        <dbReference type="Proteomes" id="UP000033038"/>
    </source>
</evidence>
<dbReference type="EMBL" id="CP009526">
    <property type="protein sequence ID" value="AKB50632.1"/>
    <property type="molecule type" value="Genomic_DNA"/>
</dbReference>
<evidence type="ECO:0000313" key="1">
    <source>
        <dbReference type="EMBL" id="AKB50632.1"/>
    </source>
</evidence>
<reference evidence="1 2" key="1">
    <citation type="submission" date="2014-07" db="EMBL/GenBank/DDBJ databases">
        <title>Methanogenic archaea and the global carbon cycle.</title>
        <authorList>
            <person name="Henriksen J.R."/>
            <person name="Luke J."/>
            <person name="Reinhart S."/>
            <person name="Benedict M.N."/>
            <person name="Youngblut N.D."/>
            <person name="Metcalf M.E."/>
            <person name="Whitaker R.J."/>
            <person name="Metcalf W.W."/>
        </authorList>
    </citation>
    <scope>NUCLEOTIDE SEQUENCE [LARGE SCALE GENOMIC DNA]</scope>
    <source>
        <strain evidence="1 2">Wiesmoor</strain>
    </source>
</reference>
<protein>
    <submittedName>
        <fullName evidence="1">Rubrerythrin</fullName>
    </submittedName>
</protein>
<accession>A0A0E3QKH6</accession>
<gene>
    <name evidence="1" type="ORF">MSBRW_1379</name>
</gene>
<dbReference type="HOGENOM" id="CLU_3210725_0_0_2"/>
<dbReference type="Proteomes" id="UP000033038">
    <property type="component" value="Chromosome"/>
</dbReference>
<sequence length="44" mass="5268">MGDTGIFLAAMRHERKSEDFYLKLASYELIDNYLDYVTNFRMQT</sequence>
<proteinExistence type="predicted"/>
<dbReference type="KEGG" id="mbw:MSBRW_1379"/>
<name>A0A0E3QKH6_METBA</name>